<dbReference type="Proteomes" id="UP000249324">
    <property type="component" value="Unassembled WGS sequence"/>
</dbReference>
<protein>
    <recommendedName>
        <fullName evidence="5">Anti-sigma-D factor RsdA sigma factor binding region domain-containing protein</fullName>
    </recommendedName>
</protein>
<evidence type="ECO:0008006" key="5">
    <source>
        <dbReference type="Google" id="ProtNLM"/>
    </source>
</evidence>
<feature type="compositionally biased region" description="Basic and acidic residues" evidence="1">
    <location>
        <begin position="135"/>
        <end position="160"/>
    </location>
</feature>
<feature type="non-terminal residue" evidence="3">
    <location>
        <position position="1"/>
    </location>
</feature>
<keyword evidence="2" id="KW-0812">Transmembrane</keyword>
<proteinExistence type="predicted"/>
<feature type="compositionally biased region" description="Low complexity" evidence="1">
    <location>
        <begin position="190"/>
        <end position="212"/>
    </location>
</feature>
<name>A0ABD6FIZ0_9PSEU</name>
<evidence type="ECO:0000313" key="4">
    <source>
        <dbReference type="Proteomes" id="UP000249324"/>
    </source>
</evidence>
<feature type="transmembrane region" description="Helical" evidence="2">
    <location>
        <begin position="43"/>
        <end position="64"/>
    </location>
</feature>
<keyword evidence="2" id="KW-0472">Membrane</keyword>
<gene>
    <name evidence="3" type="ORF">DIU77_013645</name>
</gene>
<comment type="caution">
    <text evidence="3">The sequence shown here is derived from an EMBL/GenBank/DDBJ whole genome shotgun (WGS) entry which is preliminary data.</text>
</comment>
<keyword evidence="2" id="KW-1133">Transmembrane helix</keyword>
<evidence type="ECO:0000256" key="1">
    <source>
        <dbReference type="SAM" id="MobiDB-lite"/>
    </source>
</evidence>
<sequence>LLAWSREVDSEPMPELVDAETALATIRAARESHRNDKARRRRMLIPVAAAAAVLGVTFGGASIAARDAQPGDTLWGLTQVLYADKAASVEASYDVRAEFKRAREALDDGDLNVARNALEKARKSLQNVAEEDDHDGLQREHDKLRDELDRGGSAPDDKPTTPEGDDPPSSNPSSPGGSSDQPSEQPPSEPSSEPSEPSTEPSTPSAPPSSAESDQDHYSSQPRTNGAESATEPRGEDGG</sequence>
<dbReference type="EMBL" id="QGUI02000190">
    <property type="protein sequence ID" value="MFO7193281.1"/>
    <property type="molecule type" value="Genomic_DNA"/>
</dbReference>
<organism evidence="3 4">
    <name type="scientific">Thermocrispum agreste</name>
    <dbReference type="NCBI Taxonomy" id="37925"/>
    <lineage>
        <taxon>Bacteria</taxon>
        <taxon>Bacillati</taxon>
        <taxon>Actinomycetota</taxon>
        <taxon>Actinomycetes</taxon>
        <taxon>Pseudonocardiales</taxon>
        <taxon>Pseudonocardiaceae</taxon>
        <taxon>Thermocrispum</taxon>
    </lineage>
</organism>
<feature type="compositionally biased region" description="Low complexity" evidence="1">
    <location>
        <begin position="167"/>
        <end position="183"/>
    </location>
</feature>
<accession>A0ABD6FIZ0</accession>
<reference evidence="3 4" key="1">
    <citation type="journal article" date="2021" name="BMC Genomics">
        <title>Genome-resolved metagenome and metatranscriptome analyses of thermophilic composting reveal key bacterial players and their metabolic interactions.</title>
        <authorList>
            <person name="Braga L.P.P."/>
            <person name="Pereira R.V."/>
            <person name="Martins L.F."/>
            <person name="Moura L.M.S."/>
            <person name="Sanchez F.B."/>
            <person name="Patane J.S.L."/>
            <person name="da Silva A.M."/>
            <person name="Setubal J.C."/>
        </authorList>
    </citation>
    <scope>NUCLEOTIDE SEQUENCE [LARGE SCALE GENOMIC DNA]</scope>
    <source>
        <strain evidence="3">ZC4RG45</strain>
    </source>
</reference>
<evidence type="ECO:0000256" key="2">
    <source>
        <dbReference type="SAM" id="Phobius"/>
    </source>
</evidence>
<feature type="compositionally biased region" description="Polar residues" evidence="1">
    <location>
        <begin position="218"/>
        <end position="228"/>
    </location>
</feature>
<evidence type="ECO:0000313" key="3">
    <source>
        <dbReference type="EMBL" id="MFO7193281.1"/>
    </source>
</evidence>
<feature type="region of interest" description="Disordered" evidence="1">
    <location>
        <begin position="125"/>
        <end position="239"/>
    </location>
</feature>
<dbReference type="AlphaFoldDB" id="A0ABD6FIZ0"/>